<keyword evidence="3 13" id="KW-0813">Transport</keyword>
<dbReference type="Gene3D" id="2.170.130.10">
    <property type="entry name" value="TonB-dependent receptor, plug domain"/>
    <property type="match status" value="1"/>
</dbReference>
<proteinExistence type="inferred from homology"/>
<keyword evidence="7 16" id="KW-0732">Signal</keyword>
<evidence type="ECO:0000256" key="16">
    <source>
        <dbReference type="SAM" id="SignalP"/>
    </source>
</evidence>
<dbReference type="Pfam" id="PF11741">
    <property type="entry name" value="AMIN"/>
    <property type="match status" value="1"/>
</dbReference>
<evidence type="ECO:0000256" key="9">
    <source>
        <dbReference type="ARBA" id="ARBA00023065"/>
    </source>
</evidence>
<evidence type="ECO:0000256" key="15">
    <source>
        <dbReference type="SAM" id="MobiDB-lite"/>
    </source>
</evidence>
<dbReference type="CDD" id="cd01347">
    <property type="entry name" value="ligand_gated_channel"/>
    <property type="match status" value="1"/>
</dbReference>
<evidence type="ECO:0000256" key="7">
    <source>
        <dbReference type="ARBA" id="ARBA00022729"/>
    </source>
</evidence>
<dbReference type="InterPro" id="IPR010105">
    <property type="entry name" value="TonB_sidphr_rcpt"/>
</dbReference>
<evidence type="ECO:0000256" key="4">
    <source>
        <dbReference type="ARBA" id="ARBA00022452"/>
    </source>
</evidence>
<dbReference type="Proteomes" id="UP000647836">
    <property type="component" value="Unassembled WGS sequence"/>
</dbReference>
<comment type="caution">
    <text evidence="20">The sequence shown here is derived from an EMBL/GenBank/DDBJ whole genome shotgun (WGS) entry which is preliminary data.</text>
</comment>
<feature type="region of interest" description="Disordered" evidence="15">
    <location>
        <begin position="74"/>
        <end position="101"/>
    </location>
</feature>
<evidence type="ECO:0000259" key="19">
    <source>
        <dbReference type="Pfam" id="PF11741"/>
    </source>
</evidence>
<dbReference type="InterPro" id="IPR021731">
    <property type="entry name" value="AMIN_dom"/>
</dbReference>
<comment type="subcellular location">
    <subcellularLocation>
        <location evidence="1 13">Cell outer membrane</location>
        <topology evidence="1 13">Multi-pass membrane protein</topology>
    </subcellularLocation>
</comment>
<feature type="domain" description="TonB-dependent receptor-like beta-barrel" evidence="17">
    <location>
        <begin position="482"/>
        <end position="918"/>
    </location>
</feature>
<evidence type="ECO:0000256" key="10">
    <source>
        <dbReference type="ARBA" id="ARBA00023077"/>
    </source>
</evidence>
<dbReference type="Pfam" id="PF00593">
    <property type="entry name" value="TonB_dep_Rec_b-barrel"/>
    <property type="match status" value="1"/>
</dbReference>
<feature type="compositionally biased region" description="Polar residues" evidence="15">
    <location>
        <begin position="83"/>
        <end position="93"/>
    </location>
</feature>
<organism evidence="20 21">
    <name type="scientific">Nostoc cf. edaphicum LEGE 07299</name>
    <dbReference type="NCBI Taxonomy" id="2777974"/>
    <lineage>
        <taxon>Bacteria</taxon>
        <taxon>Bacillati</taxon>
        <taxon>Cyanobacteriota</taxon>
        <taxon>Cyanophyceae</taxon>
        <taxon>Nostocales</taxon>
        <taxon>Nostocaceae</taxon>
        <taxon>Nostoc</taxon>
    </lineage>
</organism>
<dbReference type="SUPFAM" id="SSF56935">
    <property type="entry name" value="Porins"/>
    <property type="match status" value="1"/>
</dbReference>
<keyword evidence="9" id="KW-0406">Ion transport</keyword>
<dbReference type="NCBIfam" id="TIGR01783">
    <property type="entry name" value="TonB-siderophor"/>
    <property type="match status" value="1"/>
</dbReference>
<evidence type="ECO:0000259" key="18">
    <source>
        <dbReference type="Pfam" id="PF07715"/>
    </source>
</evidence>
<dbReference type="PROSITE" id="PS52016">
    <property type="entry name" value="TONB_DEPENDENT_REC_3"/>
    <property type="match status" value="1"/>
</dbReference>
<feature type="chain" id="PRO_5045796229" evidence="16">
    <location>
        <begin position="27"/>
        <end position="949"/>
    </location>
</feature>
<keyword evidence="12 13" id="KW-0998">Cell outer membrane</keyword>
<evidence type="ECO:0000256" key="11">
    <source>
        <dbReference type="ARBA" id="ARBA00023136"/>
    </source>
</evidence>
<keyword evidence="21" id="KW-1185">Reference proteome</keyword>
<dbReference type="InterPro" id="IPR039426">
    <property type="entry name" value="TonB-dep_rcpt-like"/>
</dbReference>
<dbReference type="InterPro" id="IPR036942">
    <property type="entry name" value="Beta-barrel_TonB_sf"/>
</dbReference>
<evidence type="ECO:0000256" key="3">
    <source>
        <dbReference type="ARBA" id="ARBA00022448"/>
    </source>
</evidence>
<evidence type="ECO:0000256" key="6">
    <source>
        <dbReference type="ARBA" id="ARBA00022692"/>
    </source>
</evidence>
<evidence type="ECO:0000256" key="1">
    <source>
        <dbReference type="ARBA" id="ARBA00004571"/>
    </source>
</evidence>
<feature type="domain" description="AMIN" evidence="19">
    <location>
        <begin position="145"/>
        <end position="242"/>
    </location>
</feature>
<gene>
    <name evidence="20" type="ORF">IQ229_13150</name>
</gene>
<dbReference type="InterPro" id="IPR012910">
    <property type="entry name" value="Plug_dom"/>
</dbReference>
<dbReference type="PANTHER" id="PTHR32552:SF68">
    <property type="entry name" value="FERRICHROME OUTER MEMBRANE TRANSPORTER_PHAGE RECEPTOR"/>
    <property type="match status" value="1"/>
</dbReference>
<evidence type="ECO:0000256" key="8">
    <source>
        <dbReference type="ARBA" id="ARBA00023004"/>
    </source>
</evidence>
<feature type="domain" description="TonB-dependent receptor plug" evidence="18">
    <location>
        <begin position="308"/>
        <end position="405"/>
    </location>
</feature>
<keyword evidence="11 13" id="KW-0472">Membrane</keyword>
<sequence>MKLDKLFQSFLLSGAVVLFISNPAISEEVQEDVEGESFTQATGKSALNEKVAVKDKEFAMPVVDIAIAQSPVDPLRSRKPQLKESQIASSPQRAKSGEASKNIPQLSEIELPATSAIMLVQTPTPTTPPNPEQRSGDQVVPITGVKANPTDKGVEVILETPLGTQLQVTNRSAENNFIADIPNAQLRLPNGDSFTFRSQKPVTGITEITVINLDANTIRMTVAGEVALPVVELFDDNAGLVFGINSAATATQPPQLPETPQVQQPASETPQEQPAAQPDEPIELVVTGEQDGYRVTNTTTGTRTDTPLRDIPQSIQVVPQEVLRDQNVTRLEDAVRNVPGVNQSFNFGPIAAFTIRGFTVTETNVLRDGLIDVLAGQVTELSSIERVEVLKGPASVLFGLGSPGGSINLVSKRPLSEPFYAIDATLGTYSYYRGAIDFSGPLDDSKTALYRLNVAYRNSDSFADFFNGGENLNISPVISVDIGERTNLILEGEYIKTRDSYPSGVPVIGSILPNPIGEVSRNRNFGEPSDKIELAITRLGYQLEHKFNDNWSLRNAFRFVFRDYTDLITLPGRLGADNQTFNRVDREYELENTYYALATNLVGKFSTGSIQHQLLFAVDFNSLENLSPIYAEREANPINIFNPVYGQAKIPGAAVGFESSDRSLTNSWGIYVQDQVTLSEGLKLLLGVRFDTFDRKYTDFITNTESSGSDSAFSPRFGIVYQPIPAISLYASYTSSFTPPDGTVFFGIDSTLKPERGNQYEVGVKADLSDRLSATLAFFDLTRTNVSVADPNREGFQIQVGEQNSQGIELNIAGEILSGWNIYAGYGYIDARTTEDTNPELVGNRLPDTAKHSFNLWTSYEIQQGELQGLGAGLGLFFVGDRAGDLTNTYDVPSYVRTDAAIFYNRERFRVALNFKNLFDVNYFESALNSNRVYYGQPFTLQGTVSWQF</sequence>
<evidence type="ECO:0000256" key="5">
    <source>
        <dbReference type="ARBA" id="ARBA00022496"/>
    </source>
</evidence>
<evidence type="ECO:0000256" key="13">
    <source>
        <dbReference type="PROSITE-ProRule" id="PRU01360"/>
    </source>
</evidence>
<dbReference type="InterPro" id="IPR037066">
    <property type="entry name" value="Plug_dom_sf"/>
</dbReference>
<protein>
    <submittedName>
        <fullName evidence="20">TonB-dependent siderophore receptor</fullName>
    </submittedName>
</protein>
<reference evidence="20 21" key="1">
    <citation type="submission" date="2020-10" db="EMBL/GenBank/DDBJ databases">
        <authorList>
            <person name="Castelo-Branco R."/>
            <person name="Eusebio N."/>
            <person name="Adriana R."/>
            <person name="Vieira A."/>
            <person name="Brugerolle De Fraissinette N."/>
            <person name="Rezende De Castro R."/>
            <person name="Schneider M.P."/>
            <person name="Vasconcelos V."/>
            <person name="Leao P.N."/>
        </authorList>
    </citation>
    <scope>NUCLEOTIDE SEQUENCE [LARGE SCALE GENOMIC DNA]</scope>
    <source>
        <strain evidence="20 21">LEGE 07299</strain>
    </source>
</reference>
<accession>A0ABR9TZN1</accession>
<evidence type="ECO:0000313" key="21">
    <source>
        <dbReference type="Proteomes" id="UP000647836"/>
    </source>
</evidence>
<dbReference type="Gene3D" id="2.40.170.20">
    <property type="entry name" value="TonB-dependent receptor, beta-barrel domain"/>
    <property type="match status" value="1"/>
</dbReference>
<evidence type="ECO:0000256" key="12">
    <source>
        <dbReference type="ARBA" id="ARBA00023237"/>
    </source>
</evidence>
<keyword evidence="6 13" id="KW-0812">Transmembrane</keyword>
<dbReference type="RefSeq" id="WP_194044326.1">
    <property type="nucleotide sequence ID" value="NZ_JADEXF010000385.1"/>
</dbReference>
<evidence type="ECO:0000256" key="2">
    <source>
        <dbReference type="ARBA" id="ARBA00009810"/>
    </source>
</evidence>
<evidence type="ECO:0000313" key="20">
    <source>
        <dbReference type="EMBL" id="MBE9105854.1"/>
    </source>
</evidence>
<keyword evidence="8" id="KW-0408">Iron</keyword>
<feature type="signal peptide" evidence="16">
    <location>
        <begin position="1"/>
        <end position="26"/>
    </location>
</feature>
<dbReference type="EMBL" id="JADEXF010000385">
    <property type="protein sequence ID" value="MBE9105854.1"/>
    <property type="molecule type" value="Genomic_DNA"/>
</dbReference>
<keyword evidence="20" id="KW-0675">Receptor</keyword>
<comment type="similarity">
    <text evidence="2 13 14">Belongs to the TonB-dependent receptor family.</text>
</comment>
<feature type="compositionally biased region" description="Polar residues" evidence="15">
    <location>
        <begin position="250"/>
        <end position="262"/>
    </location>
</feature>
<dbReference type="InterPro" id="IPR000531">
    <property type="entry name" value="Beta-barrel_TonB"/>
</dbReference>
<keyword evidence="5" id="KW-0410">Iron transport</keyword>
<evidence type="ECO:0000256" key="14">
    <source>
        <dbReference type="RuleBase" id="RU003357"/>
    </source>
</evidence>
<feature type="compositionally biased region" description="Low complexity" evidence="15">
    <location>
        <begin position="263"/>
        <end position="279"/>
    </location>
</feature>
<feature type="region of interest" description="Disordered" evidence="15">
    <location>
        <begin position="250"/>
        <end position="279"/>
    </location>
</feature>
<evidence type="ECO:0000259" key="17">
    <source>
        <dbReference type="Pfam" id="PF00593"/>
    </source>
</evidence>
<name>A0ABR9TZN1_9NOSO</name>
<dbReference type="PANTHER" id="PTHR32552">
    <property type="entry name" value="FERRICHROME IRON RECEPTOR-RELATED"/>
    <property type="match status" value="1"/>
</dbReference>
<keyword evidence="10 14" id="KW-0798">TonB box</keyword>
<keyword evidence="4 13" id="KW-1134">Transmembrane beta strand</keyword>
<dbReference type="Pfam" id="PF07715">
    <property type="entry name" value="Plug"/>
    <property type="match status" value="1"/>
</dbReference>